<dbReference type="EMBL" id="VLKF01000001">
    <property type="protein sequence ID" value="TWH74258.1"/>
    <property type="molecule type" value="Genomic_DNA"/>
</dbReference>
<evidence type="ECO:0000256" key="2">
    <source>
        <dbReference type="ARBA" id="ARBA00023315"/>
    </source>
</evidence>
<dbReference type="InterPro" id="IPR000182">
    <property type="entry name" value="GNAT_dom"/>
</dbReference>
<name>A0A562ITH5_9ACTN</name>
<evidence type="ECO:0000313" key="5">
    <source>
        <dbReference type="Proteomes" id="UP000321490"/>
    </source>
</evidence>
<dbReference type="Pfam" id="PF13673">
    <property type="entry name" value="Acetyltransf_10"/>
    <property type="match status" value="1"/>
</dbReference>
<organism evidence="4 5">
    <name type="scientific">Modestobacter roseus</name>
    <dbReference type="NCBI Taxonomy" id="1181884"/>
    <lineage>
        <taxon>Bacteria</taxon>
        <taxon>Bacillati</taxon>
        <taxon>Actinomycetota</taxon>
        <taxon>Actinomycetes</taxon>
        <taxon>Geodermatophilales</taxon>
        <taxon>Geodermatophilaceae</taxon>
        <taxon>Modestobacter</taxon>
    </lineage>
</organism>
<keyword evidence="5" id="KW-1185">Reference proteome</keyword>
<dbReference type="PANTHER" id="PTHR43877">
    <property type="entry name" value="AMINOALKYLPHOSPHONATE N-ACETYLTRANSFERASE-RELATED-RELATED"/>
    <property type="match status" value="1"/>
</dbReference>
<dbReference type="InterPro" id="IPR050832">
    <property type="entry name" value="Bact_Acetyltransf"/>
</dbReference>
<reference evidence="4 5" key="1">
    <citation type="submission" date="2019-07" db="EMBL/GenBank/DDBJ databases">
        <title>R&amp;d 2014.</title>
        <authorList>
            <person name="Klenk H.-P."/>
        </authorList>
    </citation>
    <scope>NUCLEOTIDE SEQUENCE [LARGE SCALE GENOMIC DNA]</scope>
    <source>
        <strain evidence="4 5">DSM 45764</strain>
    </source>
</reference>
<protein>
    <submittedName>
        <fullName evidence="4">Acetyltransferase (GNAT) family protein</fullName>
    </submittedName>
</protein>
<dbReference type="InterPro" id="IPR016181">
    <property type="entry name" value="Acyl_CoA_acyltransferase"/>
</dbReference>
<dbReference type="Gene3D" id="3.40.630.30">
    <property type="match status" value="1"/>
</dbReference>
<dbReference type="SUPFAM" id="SSF55729">
    <property type="entry name" value="Acyl-CoA N-acyltransferases (Nat)"/>
    <property type="match status" value="1"/>
</dbReference>
<dbReference type="CDD" id="cd04301">
    <property type="entry name" value="NAT_SF"/>
    <property type="match status" value="1"/>
</dbReference>
<comment type="caution">
    <text evidence="4">The sequence shown here is derived from an EMBL/GenBank/DDBJ whole genome shotgun (WGS) entry which is preliminary data.</text>
</comment>
<evidence type="ECO:0000313" key="4">
    <source>
        <dbReference type="EMBL" id="TWH74258.1"/>
    </source>
</evidence>
<dbReference type="PANTHER" id="PTHR43877:SF2">
    <property type="entry name" value="AMINOALKYLPHOSPHONATE N-ACETYLTRANSFERASE-RELATED"/>
    <property type="match status" value="1"/>
</dbReference>
<dbReference type="AlphaFoldDB" id="A0A562ITH5"/>
<dbReference type="PROSITE" id="PS51186">
    <property type="entry name" value="GNAT"/>
    <property type="match status" value="1"/>
</dbReference>
<dbReference type="RefSeq" id="WP_208104103.1">
    <property type="nucleotide sequence ID" value="NZ_VLKF01000001.1"/>
</dbReference>
<proteinExistence type="predicted"/>
<accession>A0A562ITH5</accession>
<keyword evidence="1 4" id="KW-0808">Transferase</keyword>
<evidence type="ECO:0000259" key="3">
    <source>
        <dbReference type="PROSITE" id="PS51186"/>
    </source>
</evidence>
<feature type="domain" description="N-acetyltransferase" evidence="3">
    <location>
        <begin position="153"/>
        <end position="291"/>
    </location>
</feature>
<dbReference type="GO" id="GO:0016747">
    <property type="term" value="F:acyltransferase activity, transferring groups other than amino-acyl groups"/>
    <property type="evidence" value="ECO:0007669"/>
    <property type="project" value="InterPro"/>
</dbReference>
<sequence>MDTVTRLLTSAEVDDRAGAGVSVSTRLELELVDGSRVLLLDDRGWSSSGGWDTVSVADADRTARMVVGPDKPFGGRSQEQVAAAHWDELARTARSLGVAVDGATLRLLPHDVALSPRLLARLGAGADGADTGAEPGVATPSPTVGLLSASAAGELLTLQRAAYVSEAQLYDDVRLPALTQTLDELTSELAVSRCLAAWSGHRLVGAVRTREVDSVLHIARLVVAPDQQGLGIGSRLLAAAEAGTACTRATLFTGSRSQANLRLYRRRGYVEDRREELHPGLEIVHLVKALR</sequence>
<evidence type="ECO:0000256" key="1">
    <source>
        <dbReference type="ARBA" id="ARBA00022679"/>
    </source>
</evidence>
<gene>
    <name evidence="4" type="ORF">JD78_02793</name>
</gene>
<keyword evidence="2" id="KW-0012">Acyltransferase</keyword>
<dbReference type="Proteomes" id="UP000321490">
    <property type="component" value="Unassembled WGS sequence"/>
</dbReference>